<protein>
    <submittedName>
        <fullName evidence="3">DUF805 domain-containing protein</fullName>
    </submittedName>
</protein>
<proteinExistence type="predicted"/>
<dbReference type="GO" id="GO:0005886">
    <property type="term" value="C:plasma membrane"/>
    <property type="evidence" value="ECO:0007669"/>
    <property type="project" value="TreeGrafter"/>
</dbReference>
<name>A0A2A2SKH9_9SPHN</name>
<dbReference type="InterPro" id="IPR008523">
    <property type="entry name" value="DUF805"/>
</dbReference>
<gene>
    <name evidence="3" type="ORF">CKY28_00385</name>
</gene>
<dbReference type="OrthoDB" id="9812349at2"/>
<evidence type="ECO:0000256" key="1">
    <source>
        <dbReference type="SAM" id="MobiDB-lite"/>
    </source>
</evidence>
<dbReference type="PANTHER" id="PTHR34980">
    <property type="entry name" value="INNER MEMBRANE PROTEIN-RELATED-RELATED"/>
    <property type="match status" value="1"/>
</dbReference>
<dbReference type="AlphaFoldDB" id="A0A2A2SKH9"/>
<feature type="transmembrane region" description="Helical" evidence="2">
    <location>
        <begin position="53"/>
        <end position="79"/>
    </location>
</feature>
<feature type="region of interest" description="Disordered" evidence="1">
    <location>
        <begin position="158"/>
        <end position="177"/>
    </location>
</feature>
<keyword evidence="2" id="KW-1133">Transmembrane helix</keyword>
<accession>A0A2A2SKH9</accession>
<evidence type="ECO:0000313" key="4">
    <source>
        <dbReference type="Proteomes" id="UP000218151"/>
    </source>
</evidence>
<sequence>MILPYRRYAEFSGRSRRKEYWMFLLFTIIVNIALTATQGVLGLSLGGGDGVGALAAIGGIGLLSLIFGLGSLIPSIAVAMRRLHDTNRSGWWLLAPVLPYILGVLVMVGGLFGAASGAGANSAAAGAGAGLILTSIGLILGLVLLVFFCIEGTRGPNRFGPDPKDPSGTADLNEVFR</sequence>
<dbReference type="RefSeq" id="WP_095996862.1">
    <property type="nucleotide sequence ID" value="NZ_NSLI01000001.1"/>
</dbReference>
<keyword evidence="4" id="KW-1185">Reference proteome</keyword>
<dbReference type="Pfam" id="PF05656">
    <property type="entry name" value="DUF805"/>
    <property type="match status" value="1"/>
</dbReference>
<feature type="transmembrane region" description="Helical" evidence="2">
    <location>
        <begin position="20"/>
        <end position="41"/>
    </location>
</feature>
<comment type="caution">
    <text evidence="3">The sequence shown here is derived from an EMBL/GenBank/DDBJ whole genome shotgun (WGS) entry which is preliminary data.</text>
</comment>
<reference evidence="4" key="1">
    <citation type="submission" date="2017-09" db="EMBL/GenBank/DDBJ databases">
        <authorList>
            <person name="Feng G."/>
            <person name="Zhu H."/>
        </authorList>
    </citation>
    <scope>NUCLEOTIDE SEQUENCE [LARGE SCALE GENOMIC DNA]</scope>
    <source>
        <strain evidence="4">1PNM-20</strain>
    </source>
</reference>
<evidence type="ECO:0000256" key="2">
    <source>
        <dbReference type="SAM" id="Phobius"/>
    </source>
</evidence>
<organism evidence="3 4">
    <name type="scientific">Sphingomonas lenta</name>
    <dbReference type="NCBI Taxonomy" id="1141887"/>
    <lineage>
        <taxon>Bacteria</taxon>
        <taxon>Pseudomonadati</taxon>
        <taxon>Pseudomonadota</taxon>
        <taxon>Alphaproteobacteria</taxon>
        <taxon>Sphingomonadales</taxon>
        <taxon>Sphingomonadaceae</taxon>
        <taxon>Sphingomonas</taxon>
    </lineage>
</organism>
<evidence type="ECO:0000313" key="3">
    <source>
        <dbReference type="EMBL" id="PAX09756.1"/>
    </source>
</evidence>
<dbReference type="Proteomes" id="UP000218151">
    <property type="component" value="Unassembled WGS sequence"/>
</dbReference>
<feature type="transmembrane region" description="Helical" evidence="2">
    <location>
        <begin position="91"/>
        <end position="115"/>
    </location>
</feature>
<keyword evidence="2" id="KW-0812">Transmembrane</keyword>
<dbReference type="PANTHER" id="PTHR34980:SF2">
    <property type="entry name" value="INNER MEMBRANE PROTEIN YHAH-RELATED"/>
    <property type="match status" value="1"/>
</dbReference>
<keyword evidence="2" id="KW-0472">Membrane</keyword>
<feature type="transmembrane region" description="Helical" evidence="2">
    <location>
        <begin position="127"/>
        <end position="150"/>
    </location>
</feature>
<dbReference type="EMBL" id="NSLI01000001">
    <property type="protein sequence ID" value="PAX09756.1"/>
    <property type="molecule type" value="Genomic_DNA"/>
</dbReference>